<organism evidence="2 3">
    <name type="scientific">Vreelandella subglaciescola</name>
    <dbReference type="NCBI Taxonomy" id="29571"/>
    <lineage>
        <taxon>Bacteria</taxon>
        <taxon>Pseudomonadati</taxon>
        <taxon>Pseudomonadota</taxon>
        <taxon>Gammaproteobacteria</taxon>
        <taxon>Oceanospirillales</taxon>
        <taxon>Halomonadaceae</taxon>
        <taxon>Vreelandella</taxon>
    </lineage>
</organism>
<dbReference type="OrthoDB" id="25491at2"/>
<proteinExistence type="predicted"/>
<evidence type="ECO:0008006" key="4">
    <source>
        <dbReference type="Google" id="ProtNLM"/>
    </source>
</evidence>
<keyword evidence="3" id="KW-1185">Reference proteome</keyword>
<dbReference type="RefSeq" id="WP_079554014.1">
    <property type="nucleotide sequence ID" value="NZ_LT670847.1"/>
</dbReference>
<feature type="chain" id="PRO_5011957931" description="DUF3108 domain-containing protein" evidence="1">
    <location>
        <begin position="29"/>
        <end position="232"/>
    </location>
</feature>
<dbReference type="AlphaFoldDB" id="A0A1M7HZT0"/>
<evidence type="ECO:0000256" key="1">
    <source>
        <dbReference type="SAM" id="SignalP"/>
    </source>
</evidence>
<feature type="signal peptide" evidence="1">
    <location>
        <begin position="1"/>
        <end position="28"/>
    </location>
</feature>
<name>A0A1M7HZT0_9GAMM</name>
<keyword evidence="1" id="KW-0732">Signal</keyword>
<evidence type="ECO:0000313" key="3">
    <source>
        <dbReference type="Proteomes" id="UP000190911"/>
    </source>
</evidence>
<dbReference type="STRING" id="29571.SAMN05878437_2457"/>
<protein>
    <recommendedName>
        <fullName evidence="4">DUF3108 domain-containing protein</fullName>
    </recommendedName>
</protein>
<gene>
    <name evidence="2" type="ORF">SAMN05878437_2457</name>
</gene>
<dbReference type="EMBL" id="LT670847">
    <property type="protein sequence ID" value="SHM34032.1"/>
    <property type="molecule type" value="Genomic_DNA"/>
</dbReference>
<reference evidence="2 3" key="1">
    <citation type="submission" date="2016-11" db="EMBL/GenBank/DDBJ databases">
        <authorList>
            <person name="Jaros S."/>
            <person name="Januszkiewicz K."/>
            <person name="Wedrychowicz H."/>
        </authorList>
    </citation>
    <scope>NUCLEOTIDE SEQUENCE [LARGE SCALE GENOMIC DNA]</scope>
    <source>
        <strain evidence="2 3">ACAM 12</strain>
    </source>
</reference>
<accession>A0A1M7HZT0</accession>
<sequence length="232" mass="25717">MPIILRALPAAALALAVLCSLAATPALAASTDAAATALRPLKAFDAEYRLKVKDWPGATLTHRISHEGRHWLSEMRFSIAVASGQERSRFSADDEATHSLHYYSGYSLFGVGDSYELADADIDTLDRQTALVDLARRAGRENCTESAPCDIHFVDHRGRDENFEYYAAGTRQIKVPAGTFEALTVVLLDAEKTDRETRISYQPDYPGLIVDASYWKDGKRETHITLTQLNRQ</sequence>
<evidence type="ECO:0000313" key="2">
    <source>
        <dbReference type="EMBL" id="SHM34032.1"/>
    </source>
</evidence>
<dbReference type="Proteomes" id="UP000190911">
    <property type="component" value="Chromosome I"/>
</dbReference>
<dbReference type="InParanoid" id="A0A1M7HZT0"/>